<accession>A0ACD0NTH0</accession>
<reference evidence="1 2" key="1">
    <citation type="journal article" date="2018" name="Mol. Biol. Evol.">
        <title>Broad Genomic Sampling Reveals a Smut Pathogenic Ancestry of the Fungal Clade Ustilaginomycotina.</title>
        <authorList>
            <person name="Kijpornyongpan T."/>
            <person name="Mondo S.J."/>
            <person name="Barry K."/>
            <person name="Sandor L."/>
            <person name="Lee J."/>
            <person name="Lipzen A."/>
            <person name="Pangilinan J."/>
            <person name="LaButti K."/>
            <person name="Hainaut M."/>
            <person name="Henrissat B."/>
            <person name="Grigoriev I.V."/>
            <person name="Spatafora J.W."/>
            <person name="Aime M.C."/>
        </authorList>
    </citation>
    <scope>NUCLEOTIDE SEQUENCE [LARGE SCALE GENOMIC DNA]</scope>
    <source>
        <strain evidence="1 2">SA 807</strain>
    </source>
</reference>
<sequence length="539" mass="57130">MSSSTTAAIDGLVVEIDSNGSSSVKTLDSSFISQQWKASRASSNKNGELRVFFPENAPPVAAVSLGEQKPAPLTAPDVLPEAKTFLRNEKLEWTRLAAAKGVKAIRDLGSASGEKDVKRTVAVDSFYSPHAAASGAILGLWDVNHFKTRGKSHSWGKPAELQGGKEIEVAPIQAAADEAGKKQLKDEGDEVKGAVPLSWFTGEVYAKAQNWARELMETPANLMTPTIFSQRVTAAFKNVPGTSVQVHDEAWAKEQRMGSFLSVAAGTDEPAKFVEIKYNGAPDSKAPPLAFVGKGITFDTGGISIKPSAGMKLMRADMGGAATVVASTLAIAQLGLPINVVCVTPLTENMPSGKATKPGDILIARNGLSIEVDNTDAEGRLVLADALTYVSEVHSPHTVIDVATLTGAAVIALGDVYSAAFTEDDSLWNELKVAGEAESDPFWRMPLSDAYLKQISTSNADLCNTGGRPGGSCTAAIFLKNFVVGLEDPRGEKPKVRYSHLDIAGSMEATGTTANDYQPKGLTGRPVRSLIEFARRLEQ</sequence>
<organism evidence="1 2">
    <name type="scientific">Violaceomyces palustris</name>
    <dbReference type="NCBI Taxonomy" id="1673888"/>
    <lineage>
        <taxon>Eukaryota</taxon>
        <taxon>Fungi</taxon>
        <taxon>Dikarya</taxon>
        <taxon>Basidiomycota</taxon>
        <taxon>Ustilaginomycotina</taxon>
        <taxon>Ustilaginomycetes</taxon>
        <taxon>Violaceomycetales</taxon>
        <taxon>Violaceomycetaceae</taxon>
        <taxon>Violaceomyces</taxon>
    </lineage>
</organism>
<proteinExistence type="predicted"/>
<name>A0ACD0NTH0_9BASI</name>
<keyword evidence="2" id="KW-1185">Reference proteome</keyword>
<protein>
    <submittedName>
        <fullName evidence="1">Uncharacterized protein</fullName>
    </submittedName>
</protein>
<gene>
    <name evidence="1" type="ORF">IE53DRAFT_318209</name>
</gene>
<dbReference type="Proteomes" id="UP000245626">
    <property type="component" value="Unassembled WGS sequence"/>
</dbReference>
<dbReference type="EMBL" id="KZ820096">
    <property type="protein sequence ID" value="PWN49111.1"/>
    <property type="molecule type" value="Genomic_DNA"/>
</dbReference>
<evidence type="ECO:0000313" key="2">
    <source>
        <dbReference type="Proteomes" id="UP000245626"/>
    </source>
</evidence>
<evidence type="ECO:0000313" key="1">
    <source>
        <dbReference type="EMBL" id="PWN49111.1"/>
    </source>
</evidence>